<dbReference type="GO" id="GO:0016874">
    <property type="term" value="F:ligase activity"/>
    <property type="evidence" value="ECO:0007669"/>
    <property type="project" value="UniProtKB-KW"/>
</dbReference>
<dbReference type="Proteomes" id="UP000297946">
    <property type="component" value="Unassembled WGS sequence"/>
</dbReference>
<name>A0A5F1ZT37_9LEPT</name>
<gene>
    <name evidence="2" type="ORF">EHO57_15915</name>
    <name evidence="3" type="ORF">EHQ53_10585</name>
</gene>
<feature type="domain" description="BPL/LPL catalytic" evidence="1">
    <location>
        <begin position="31"/>
        <end position="243"/>
    </location>
</feature>
<dbReference type="PANTHER" id="PTHR43506:SF1">
    <property type="entry name" value="BPL_LPL CATALYTIC DOMAIN-CONTAINING PROTEIN"/>
    <property type="match status" value="1"/>
</dbReference>
<evidence type="ECO:0000313" key="3">
    <source>
        <dbReference type="EMBL" id="TGL40754.1"/>
    </source>
</evidence>
<dbReference type="SUPFAM" id="SSF55681">
    <property type="entry name" value="Class II aaRS and biotin synthetases"/>
    <property type="match status" value="1"/>
</dbReference>
<dbReference type="Pfam" id="PF21948">
    <property type="entry name" value="LplA-B_cat"/>
    <property type="match status" value="1"/>
</dbReference>
<dbReference type="EMBL" id="RQGC01000007">
    <property type="protein sequence ID" value="TGL40754.1"/>
    <property type="molecule type" value="Genomic_DNA"/>
</dbReference>
<proteinExistence type="predicted"/>
<protein>
    <submittedName>
        <fullName evidence="2">Lipoate--protein ligase family protein</fullName>
    </submittedName>
</protein>
<dbReference type="Proteomes" id="UP000297273">
    <property type="component" value="Unassembled WGS sequence"/>
</dbReference>
<evidence type="ECO:0000313" key="5">
    <source>
        <dbReference type="Proteomes" id="UP000297946"/>
    </source>
</evidence>
<evidence type="ECO:0000313" key="2">
    <source>
        <dbReference type="EMBL" id="TGJ99056.1"/>
    </source>
</evidence>
<accession>A0A5F1ZT37</accession>
<sequence length="277" mass="30976">MRTFLLNQRAIRTPYYNLALEEALALQLVSHGLVGGLRFWEGPRSIILGLSERPEICAGTENLSAFLSEFQTRPLLKKPSSRDPIYISRRASGGGTVVHEPNWNLNFSLFVSLKAKPELYPVSGSYQIFLGLISSALNRQGLSTKCKGKSDLAMETSPDHWKKISGNAQFRKRDCIVQHGTLILDPRLIPLVVDLLPHPPEEPDYRKGRAHDLFVTSLPSSFSPGKFKEDLSLLFADYMGVENLGTGADPSFLQAVRKDANRLFQDKYANVRYILGE</sequence>
<comment type="caution">
    <text evidence="2">The sequence shown here is derived from an EMBL/GenBank/DDBJ whole genome shotgun (WGS) entry which is preliminary data.</text>
</comment>
<dbReference type="PROSITE" id="PS51733">
    <property type="entry name" value="BPL_LPL_CATALYTIC"/>
    <property type="match status" value="1"/>
</dbReference>
<dbReference type="PANTHER" id="PTHR43506">
    <property type="entry name" value="BIOTIN/LIPOATE A/B PROTEIN LIGASE FAMILY"/>
    <property type="match status" value="1"/>
</dbReference>
<dbReference type="RefSeq" id="WP_135646056.1">
    <property type="nucleotide sequence ID" value="NZ_RQER01000010.1"/>
</dbReference>
<dbReference type="AlphaFoldDB" id="A0A5F1ZT37"/>
<dbReference type="InterPro" id="IPR004143">
    <property type="entry name" value="BPL_LPL_catalytic"/>
</dbReference>
<dbReference type="OrthoDB" id="9788148at2"/>
<organism evidence="2 5">
    <name type="scientific">Leptospira langatensis</name>
    <dbReference type="NCBI Taxonomy" id="2484983"/>
    <lineage>
        <taxon>Bacteria</taxon>
        <taxon>Pseudomonadati</taxon>
        <taxon>Spirochaetota</taxon>
        <taxon>Spirochaetia</taxon>
        <taxon>Leptospirales</taxon>
        <taxon>Leptospiraceae</taxon>
        <taxon>Leptospira</taxon>
    </lineage>
</organism>
<reference evidence="3" key="1">
    <citation type="submission" date="2018-10" db="EMBL/GenBank/DDBJ databases">
        <authorList>
            <person name="Vincent A.T."/>
            <person name="Schiettekatte O."/>
            <person name="Bourhy P."/>
            <person name="Veyrier F.J."/>
            <person name="Picardeau M."/>
        </authorList>
    </citation>
    <scope>NUCLEOTIDE SEQUENCE</scope>
    <source>
        <strain evidence="3">201702690</strain>
    </source>
</reference>
<dbReference type="Gene3D" id="3.30.930.10">
    <property type="entry name" value="Bira Bifunctional Protein, Domain 2"/>
    <property type="match status" value="1"/>
</dbReference>
<dbReference type="InterPro" id="IPR045864">
    <property type="entry name" value="aa-tRNA-synth_II/BPL/LPL"/>
</dbReference>
<dbReference type="EMBL" id="RQER01000010">
    <property type="protein sequence ID" value="TGJ99056.1"/>
    <property type="molecule type" value="Genomic_DNA"/>
</dbReference>
<evidence type="ECO:0000259" key="1">
    <source>
        <dbReference type="PROSITE" id="PS51733"/>
    </source>
</evidence>
<keyword evidence="4" id="KW-1185">Reference proteome</keyword>
<dbReference type="InterPro" id="IPR053264">
    <property type="entry name" value="Lipoate-ligase_2_inactive"/>
</dbReference>
<keyword evidence="2" id="KW-0436">Ligase</keyword>
<evidence type="ECO:0000313" key="4">
    <source>
        <dbReference type="Proteomes" id="UP000297273"/>
    </source>
</evidence>
<reference evidence="4 5" key="2">
    <citation type="journal article" date="2019" name="PLoS Negl. Trop. Dis.">
        <title>Revisiting the worldwide diversity of Leptospira species in the environment.</title>
        <authorList>
            <person name="Vincent A.T."/>
            <person name="Schiettekatte O."/>
            <person name="Bourhy P."/>
            <person name="Veyrier F.J."/>
            <person name="Picardeau M."/>
        </authorList>
    </citation>
    <scope>NUCLEOTIDE SEQUENCE [LARGE SCALE GENOMIC DNA]</scope>
    <source>
        <strain evidence="4">201702690</strain>
        <strain evidence="2 5">SSW18</strain>
    </source>
</reference>